<gene>
    <name evidence="3" type="ORF">MG3_00187</name>
</gene>
<keyword evidence="2" id="KW-0812">Transmembrane</keyword>
<sequence length="112" mass="13196">MRICTCIKIFFFFFLILTRRLFKLANSFLALYCRLIITFTAPPCASFLFLLYTSRAVCNLHPVKKKITSTRNNTRKIQITLGSVVYWRQHLDSNKKKQKKKKKMALSSSMHK</sequence>
<evidence type="ECO:0000313" key="3">
    <source>
        <dbReference type="EMBL" id="KGR21192.1"/>
    </source>
</evidence>
<dbReference type="AlphaFoldDB" id="A0AB34PYM1"/>
<evidence type="ECO:0000256" key="1">
    <source>
        <dbReference type="SAM" id="MobiDB-lite"/>
    </source>
</evidence>
<organism evidence="3 4">
    <name type="scientific">Candida albicans P78048</name>
    <dbReference type="NCBI Taxonomy" id="1094989"/>
    <lineage>
        <taxon>Eukaryota</taxon>
        <taxon>Fungi</taxon>
        <taxon>Dikarya</taxon>
        <taxon>Ascomycota</taxon>
        <taxon>Saccharomycotina</taxon>
        <taxon>Pichiomycetes</taxon>
        <taxon>Debaryomycetaceae</taxon>
        <taxon>Candida/Lodderomyces clade</taxon>
        <taxon>Candida</taxon>
    </lineage>
</organism>
<evidence type="ECO:0000313" key="4">
    <source>
        <dbReference type="Proteomes" id="UP000030161"/>
    </source>
</evidence>
<dbReference type="Proteomes" id="UP000030161">
    <property type="component" value="Unassembled WGS sequence"/>
</dbReference>
<evidence type="ECO:0008006" key="5">
    <source>
        <dbReference type="Google" id="ProtNLM"/>
    </source>
</evidence>
<comment type="caution">
    <text evidence="3">The sequence shown here is derived from an EMBL/GenBank/DDBJ whole genome shotgun (WGS) entry which is preliminary data.</text>
</comment>
<dbReference type="EMBL" id="AJIX01000003">
    <property type="protein sequence ID" value="KGR21192.1"/>
    <property type="molecule type" value="Genomic_DNA"/>
</dbReference>
<keyword evidence="2" id="KW-0472">Membrane</keyword>
<accession>A0AB34PYM1</accession>
<proteinExistence type="predicted"/>
<feature type="transmembrane region" description="Helical" evidence="2">
    <location>
        <begin position="28"/>
        <end position="52"/>
    </location>
</feature>
<name>A0AB34PYM1_CANAX</name>
<feature type="region of interest" description="Disordered" evidence="1">
    <location>
        <begin position="92"/>
        <end position="112"/>
    </location>
</feature>
<feature type="compositionally biased region" description="Basic residues" evidence="1">
    <location>
        <begin position="96"/>
        <end position="112"/>
    </location>
</feature>
<keyword evidence="2" id="KW-1133">Transmembrane helix</keyword>
<evidence type="ECO:0000256" key="2">
    <source>
        <dbReference type="SAM" id="Phobius"/>
    </source>
</evidence>
<protein>
    <recommendedName>
        <fullName evidence="5">Secreted protein</fullName>
    </recommendedName>
</protein>
<reference evidence="3 4" key="1">
    <citation type="submission" date="2013-12" db="EMBL/GenBank/DDBJ databases">
        <title>The Genome Sequence of Candida albicans P78048.</title>
        <authorList>
            <consortium name="The Broad Institute Genome Sequencing Platform"/>
            <consortium name="The Broad Institute Genome Sequencing Center for Infectious Disease"/>
            <person name="Cuomo C."/>
            <person name="Bennett R."/>
            <person name="Hirakawa M."/>
            <person name="Noverr M."/>
            <person name="Mitchell A."/>
            <person name="Young S.K."/>
            <person name="Zeng Q."/>
            <person name="Gargeya S."/>
            <person name="Fitzgerald M."/>
            <person name="Abouelleil A."/>
            <person name="Alvarado L."/>
            <person name="Berlin A.M."/>
            <person name="Chapman S.B."/>
            <person name="Dewar J."/>
            <person name="Goldberg J."/>
            <person name="Griggs A."/>
            <person name="Gujja S."/>
            <person name="Hansen M."/>
            <person name="Howarth C."/>
            <person name="Imamovic A."/>
            <person name="Larimer J."/>
            <person name="McCowan C."/>
            <person name="Murphy C."/>
            <person name="Pearson M."/>
            <person name="Priest M."/>
            <person name="Roberts A."/>
            <person name="Saif S."/>
            <person name="Shea T."/>
            <person name="Sykes S."/>
            <person name="Wortman J."/>
            <person name="Nusbaum C."/>
            <person name="Birren B."/>
        </authorList>
    </citation>
    <scope>NUCLEOTIDE SEQUENCE [LARGE SCALE GENOMIC DNA]</scope>
    <source>
        <strain evidence="3 4">P78048</strain>
    </source>
</reference>